<dbReference type="RefSeq" id="WP_058258274.1">
    <property type="nucleotide sequence ID" value="NZ_LN879430.1"/>
</dbReference>
<feature type="signal peptide" evidence="1">
    <location>
        <begin position="1"/>
        <end position="29"/>
    </location>
</feature>
<evidence type="ECO:0000313" key="3">
    <source>
        <dbReference type="Proteomes" id="UP000196053"/>
    </source>
</evidence>
<feature type="chain" id="PRO_5005509439" evidence="1">
    <location>
        <begin position="30"/>
        <end position="315"/>
    </location>
</feature>
<evidence type="ECO:0000313" key="2">
    <source>
        <dbReference type="EMBL" id="CUH92954.1"/>
    </source>
</evidence>
<dbReference type="KEGG" id="hsd:SD1D_1408"/>
<organism evidence="2 3">
    <name type="scientific">Herbinix luporum</name>
    <dbReference type="NCBI Taxonomy" id="1679721"/>
    <lineage>
        <taxon>Bacteria</taxon>
        <taxon>Bacillati</taxon>
        <taxon>Bacillota</taxon>
        <taxon>Clostridia</taxon>
        <taxon>Lachnospirales</taxon>
        <taxon>Lachnospiraceae</taxon>
        <taxon>Herbinix</taxon>
    </lineage>
</organism>
<reference evidence="3" key="1">
    <citation type="submission" date="2015-09" db="EMBL/GenBank/DDBJ databases">
        <authorList>
            <person name="Wibberg D."/>
        </authorList>
    </citation>
    <scope>NUCLEOTIDE SEQUENCE [LARGE SCALE GENOMIC DNA]</scope>
    <source>
        <strain evidence="3">SD1D</strain>
    </source>
</reference>
<keyword evidence="3" id="KW-1185">Reference proteome</keyword>
<dbReference type="Proteomes" id="UP000196053">
    <property type="component" value="Chromosome I"/>
</dbReference>
<dbReference type="AlphaFoldDB" id="A0A0K8J6D6"/>
<name>A0A0K8J6D6_9FIRM</name>
<evidence type="ECO:0000256" key="1">
    <source>
        <dbReference type="SAM" id="SignalP"/>
    </source>
</evidence>
<gene>
    <name evidence="2" type="ORF">SD1D_1408</name>
</gene>
<accession>A0A0K8J6D6</accession>
<sequence length="315" mass="36008">MKYFKKRSFISLLLVLCLLLSFGAPVTMASSSYSMITYEDESVLKKIDRNVFNSFLLSEVKKMESKLLQSLKNESKYVDGFRVDRLDFNTKTGELTLDFYVHFTKKIDLLITKIKITTHADITAKANLVASNDFKVYGLKDVRFTRVDINNCPDFLDNLAEKLVNKKLSGTFWSGTAPASYKVINEELFKDVINQYIADFIDKPIIEELPYNLGNLEAKFIGTLAEFDLSKGGYAVFNVNIQILLNTGSQRKIYDETISIKIDFFLDTTDNTIVAGINPDITFMDENPDDILQSLLKEAWKNALKEYGRFIKLKF</sequence>
<protein>
    <submittedName>
        <fullName evidence="2">Putative secreted protein</fullName>
    </submittedName>
</protein>
<dbReference type="EMBL" id="LN879430">
    <property type="protein sequence ID" value="CUH92954.1"/>
    <property type="molecule type" value="Genomic_DNA"/>
</dbReference>
<proteinExistence type="predicted"/>
<keyword evidence="1" id="KW-0732">Signal</keyword>